<dbReference type="Proteomes" id="UP000305539">
    <property type="component" value="Unassembled WGS sequence"/>
</dbReference>
<feature type="domain" description="Methyltransferase type 11" evidence="4">
    <location>
        <begin position="45"/>
        <end position="136"/>
    </location>
</feature>
<protein>
    <submittedName>
        <fullName evidence="5">Class I SAM-dependent methyltransferase</fullName>
    </submittedName>
</protein>
<evidence type="ECO:0000256" key="3">
    <source>
        <dbReference type="ARBA" id="ARBA00022679"/>
    </source>
</evidence>
<accession>A0A4U1I209</accession>
<comment type="caution">
    <text evidence="5">The sequence shown here is derived from an EMBL/GenBank/DDBJ whole genome shotgun (WGS) entry which is preliminary data.</text>
</comment>
<dbReference type="AlphaFoldDB" id="A0A4U1I209"/>
<dbReference type="InterPro" id="IPR013216">
    <property type="entry name" value="Methyltransf_11"/>
</dbReference>
<dbReference type="InterPro" id="IPR029063">
    <property type="entry name" value="SAM-dependent_MTases_sf"/>
</dbReference>
<dbReference type="GO" id="GO:0032259">
    <property type="term" value="P:methylation"/>
    <property type="evidence" value="ECO:0007669"/>
    <property type="project" value="UniProtKB-KW"/>
</dbReference>
<evidence type="ECO:0000313" key="5">
    <source>
        <dbReference type="EMBL" id="TKC87188.1"/>
    </source>
</evidence>
<dbReference type="SUPFAM" id="SSF53335">
    <property type="entry name" value="S-adenosyl-L-methionine-dependent methyltransferases"/>
    <property type="match status" value="1"/>
</dbReference>
<reference evidence="5 6" key="1">
    <citation type="submission" date="2019-04" db="EMBL/GenBank/DDBJ databases">
        <title>Trinickia sp. 7GSK02, isolated from subtropical forest soil.</title>
        <authorList>
            <person name="Gao Z.-H."/>
            <person name="Qiu L.-H."/>
        </authorList>
    </citation>
    <scope>NUCLEOTIDE SEQUENCE [LARGE SCALE GENOMIC DNA]</scope>
    <source>
        <strain evidence="5 6">7GSK02</strain>
    </source>
</reference>
<keyword evidence="6" id="KW-1185">Reference proteome</keyword>
<dbReference type="InterPro" id="IPR051052">
    <property type="entry name" value="Diverse_substrate_MTase"/>
</dbReference>
<keyword evidence="3 5" id="KW-0808">Transferase</keyword>
<dbReference type="EMBL" id="SWJE01000009">
    <property type="protein sequence ID" value="TKC87188.1"/>
    <property type="molecule type" value="Genomic_DNA"/>
</dbReference>
<dbReference type="Pfam" id="PF08241">
    <property type="entry name" value="Methyltransf_11"/>
    <property type="match status" value="1"/>
</dbReference>
<dbReference type="Gene3D" id="3.40.50.150">
    <property type="entry name" value="Vaccinia Virus protein VP39"/>
    <property type="match status" value="1"/>
</dbReference>
<dbReference type="OrthoDB" id="9797252at2"/>
<dbReference type="CDD" id="cd02440">
    <property type="entry name" value="AdoMet_MTases"/>
    <property type="match status" value="1"/>
</dbReference>
<name>A0A4U1I209_9BURK</name>
<dbReference type="PANTHER" id="PTHR44942:SF4">
    <property type="entry name" value="METHYLTRANSFERASE TYPE 11 DOMAIN-CONTAINING PROTEIN"/>
    <property type="match status" value="1"/>
</dbReference>
<dbReference type="RefSeq" id="WP_136896398.1">
    <property type="nucleotide sequence ID" value="NZ_SWJE01000009.1"/>
</dbReference>
<evidence type="ECO:0000313" key="6">
    <source>
        <dbReference type="Proteomes" id="UP000305539"/>
    </source>
</evidence>
<proteinExistence type="inferred from homology"/>
<sequence length="255" mass="28167">MITDSTQRFTDRVADYVKYRPTYPREVVAFVRDACGLAADARIADIGAGTGISTKLFLDAGHPVVAVEPNDAMRRAADVRLAGHAAYRSVPGTAEATTLPDASVDLVIAAQAFHWFDPATAKREFARILKPGGSIALFWNFRRVTGSPFLDGYEALLRRYSVDYAQVADRYPGDDWMAAWFGENFVKKGTFDNVQRLDFDGLKGRLASSSYAPKPGHPSHEPMLAALRELFDKDAQDGRVDLVYDTFVYVGRPAH</sequence>
<comment type="similarity">
    <text evidence="1">Belongs to the methyltransferase superfamily.</text>
</comment>
<keyword evidence="2 5" id="KW-0489">Methyltransferase</keyword>
<evidence type="ECO:0000256" key="2">
    <source>
        <dbReference type="ARBA" id="ARBA00022603"/>
    </source>
</evidence>
<organism evidence="5 6">
    <name type="scientific">Trinickia terrae</name>
    <dbReference type="NCBI Taxonomy" id="2571161"/>
    <lineage>
        <taxon>Bacteria</taxon>
        <taxon>Pseudomonadati</taxon>
        <taxon>Pseudomonadota</taxon>
        <taxon>Betaproteobacteria</taxon>
        <taxon>Burkholderiales</taxon>
        <taxon>Burkholderiaceae</taxon>
        <taxon>Trinickia</taxon>
    </lineage>
</organism>
<dbReference type="GO" id="GO:0008757">
    <property type="term" value="F:S-adenosylmethionine-dependent methyltransferase activity"/>
    <property type="evidence" value="ECO:0007669"/>
    <property type="project" value="InterPro"/>
</dbReference>
<dbReference type="PANTHER" id="PTHR44942">
    <property type="entry name" value="METHYLTRANSF_11 DOMAIN-CONTAINING PROTEIN"/>
    <property type="match status" value="1"/>
</dbReference>
<evidence type="ECO:0000259" key="4">
    <source>
        <dbReference type="Pfam" id="PF08241"/>
    </source>
</evidence>
<evidence type="ECO:0000256" key="1">
    <source>
        <dbReference type="ARBA" id="ARBA00008361"/>
    </source>
</evidence>
<gene>
    <name evidence="5" type="ORF">FAZ69_17760</name>
</gene>